<comment type="caution">
    <text evidence="2">The sequence shown here is derived from an EMBL/GenBank/DDBJ whole genome shotgun (WGS) entry which is preliminary data.</text>
</comment>
<evidence type="ECO:0000256" key="1">
    <source>
        <dbReference type="SAM" id="MobiDB-lite"/>
    </source>
</evidence>
<reference evidence="2 3" key="1">
    <citation type="submission" date="2023-03" db="EMBL/GenBank/DDBJ databases">
        <title>Draft genome sequence of type strain Streptomyces ferralitis JCM 14344.</title>
        <authorList>
            <person name="Klaysubun C."/>
            <person name="Duangmal K."/>
        </authorList>
    </citation>
    <scope>NUCLEOTIDE SEQUENCE [LARGE SCALE GENOMIC DNA]</scope>
    <source>
        <strain evidence="2 3">JCM 14344</strain>
    </source>
</reference>
<evidence type="ECO:0000313" key="3">
    <source>
        <dbReference type="Proteomes" id="UP001220022"/>
    </source>
</evidence>
<dbReference type="EMBL" id="JARHTQ010000007">
    <property type="protein sequence ID" value="MDF2256814.1"/>
    <property type="molecule type" value="Genomic_DNA"/>
</dbReference>
<sequence>MEHPQLTSLGGGIGVIEKDRSDSESQELGEISSSACARLLAMHTQEVCAINVTAGGDRYPDFFVEGPGNPPGWHERFGDKGPRPFHGDDLAANSGARVHTAPHIPVAQAYLRLRSSLDK</sequence>
<accession>A0ABT5YZ39</accession>
<organism evidence="2 3">
    <name type="scientific">Streptantibioticus ferralitis</name>
    <dbReference type="NCBI Taxonomy" id="236510"/>
    <lineage>
        <taxon>Bacteria</taxon>
        <taxon>Bacillati</taxon>
        <taxon>Actinomycetota</taxon>
        <taxon>Actinomycetes</taxon>
        <taxon>Kitasatosporales</taxon>
        <taxon>Streptomycetaceae</taxon>
        <taxon>Streptantibioticus</taxon>
    </lineage>
</organism>
<gene>
    <name evidence="2" type="ORF">P2L57_14100</name>
</gene>
<evidence type="ECO:0000313" key="2">
    <source>
        <dbReference type="EMBL" id="MDF2256814.1"/>
    </source>
</evidence>
<feature type="region of interest" description="Disordered" evidence="1">
    <location>
        <begin position="1"/>
        <end position="29"/>
    </location>
</feature>
<keyword evidence="3" id="KW-1185">Reference proteome</keyword>
<protein>
    <submittedName>
        <fullName evidence="2">Uncharacterized protein</fullName>
    </submittedName>
</protein>
<proteinExistence type="predicted"/>
<dbReference type="Proteomes" id="UP001220022">
    <property type="component" value="Unassembled WGS sequence"/>
</dbReference>
<dbReference type="RefSeq" id="WP_275813666.1">
    <property type="nucleotide sequence ID" value="NZ_BAAANM010000001.1"/>
</dbReference>
<name>A0ABT5YZ39_9ACTN</name>